<dbReference type="Gene3D" id="1.10.443.10">
    <property type="entry name" value="Intergrase catalytic core"/>
    <property type="match status" value="1"/>
</dbReference>
<sequence>MRAAEVTKLTLEDIDWGNGIIHVRGTKSRRDRKLSLARDVERALLVYLKRERPALPYRHDEHAQIRNQLQGHRRCAWSSIAAKHGHLHEARYAGALA</sequence>
<evidence type="ECO:0000313" key="4">
    <source>
        <dbReference type="Proteomes" id="UP000494363"/>
    </source>
</evidence>
<feature type="domain" description="Tyr recombinase" evidence="2">
    <location>
        <begin position="1"/>
        <end position="97"/>
    </location>
</feature>
<dbReference type="InterPro" id="IPR011010">
    <property type="entry name" value="DNA_brk_join_enz"/>
</dbReference>
<name>A0A6J5FBR7_9BURK</name>
<dbReference type="GO" id="GO:0006310">
    <property type="term" value="P:DNA recombination"/>
    <property type="evidence" value="ECO:0007669"/>
    <property type="project" value="UniProtKB-KW"/>
</dbReference>
<dbReference type="EMBL" id="CADIKH010000148">
    <property type="protein sequence ID" value="CAB3774665.1"/>
    <property type="molecule type" value="Genomic_DNA"/>
</dbReference>
<evidence type="ECO:0000313" key="3">
    <source>
        <dbReference type="EMBL" id="CAB3774665.1"/>
    </source>
</evidence>
<keyword evidence="4" id="KW-1185">Reference proteome</keyword>
<gene>
    <name evidence="3" type="ORF">LMG29542_08043</name>
</gene>
<dbReference type="InterPro" id="IPR013762">
    <property type="entry name" value="Integrase-like_cat_sf"/>
</dbReference>
<dbReference type="Proteomes" id="UP000494363">
    <property type="component" value="Unassembled WGS sequence"/>
</dbReference>
<dbReference type="PROSITE" id="PS51898">
    <property type="entry name" value="TYR_RECOMBINASE"/>
    <property type="match status" value="1"/>
</dbReference>
<reference evidence="3 4" key="1">
    <citation type="submission" date="2020-04" db="EMBL/GenBank/DDBJ databases">
        <authorList>
            <person name="De Canck E."/>
        </authorList>
    </citation>
    <scope>NUCLEOTIDE SEQUENCE [LARGE SCALE GENOMIC DNA]</scope>
    <source>
        <strain evidence="3 4">LMG 29542</strain>
    </source>
</reference>
<evidence type="ECO:0000259" key="2">
    <source>
        <dbReference type="PROSITE" id="PS51898"/>
    </source>
</evidence>
<evidence type="ECO:0000256" key="1">
    <source>
        <dbReference type="ARBA" id="ARBA00023172"/>
    </source>
</evidence>
<dbReference type="InterPro" id="IPR002104">
    <property type="entry name" value="Integrase_catalytic"/>
</dbReference>
<dbReference type="Pfam" id="PF00589">
    <property type="entry name" value="Phage_integrase"/>
    <property type="match status" value="1"/>
</dbReference>
<dbReference type="AlphaFoldDB" id="A0A6J5FBR7"/>
<dbReference type="SUPFAM" id="SSF56349">
    <property type="entry name" value="DNA breaking-rejoining enzymes"/>
    <property type="match status" value="1"/>
</dbReference>
<dbReference type="GO" id="GO:0003677">
    <property type="term" value="F:DNA binding"/>
    <property type="evidence" value="ECO:0007669"/>
    <property type="project" value="InterPro"/>
</dbReference>
<keyword evidence="1" id="KW-0233">DNA recombination</keyword>
<organism evidence="3 4">
    <name type="scientific">Paraburkholderia humisilvae</name>
    <dbReference type="NCBI Taxonomy" id="627669"/>
    <lineage>
        <taxon>Bacteria</taxon>
        <taxon>Pseudomonadati</taxon>
        <taxon>Pseudomonadota</taxon>
        <taxon>Betaproteobacteria</taxon>
        <taxon>Burkholderiales</taxon>
        <taxon>Burkholderiaceae</taxon>
        <taxon>Paraburkholderia</taxon>
    </lineage>
</organism>
<protein>
    <recommendedName>
        <fullName evidence="2">Tyr recombinase domain-containing protein</fullName>
    </recommendedName>
</protein>
<accession>A0A6J5FBR7</accession>
<dbReference type="GO" id="GO:0015074">
    <property type="term" value="P:DNA integration"/>
    <property type="evidence" value="ECO:0007669"/>
    <property type="project" value="InterPro"/>
</dbReference>
<proteinExistence type="predicted"/>